<gene>
    <name evidence="1" type="ORF">OWV82_015951</name>
</gene>
<dbReference type="EMBL" id="CM051401">
    <property type="protein sequence ID" value="KAJ4713921.1"/>
    <property type="molecule type" value="Genomic_DNA"/>
</dbReference>
<comment type="caution">
    <text evidence="1">The sequence shown here is derived from an EMBL/GenBank/DDBJ whole genome shotgun (WGS) entry which is preliminary data.</text>
</comment>
<evidence type="ECO:0000313" key="2">
    <source>
        <dbReference type="Proteomes" id="UP001164539"/>
    </source>
</evidence>
<protein>
    <submittedName>
        <fullName evidence="1">RmlC-like cupins superfamily protein</fullName>
    </submittedName>
</protein>
<organism evidence="1 2">
    <name type="scientific">Melia azedarach</name>
    <name type="common">Chinaberry tree</name>
    <dbReference type="NCBI Taxonomy" id="155640"/>
    <lineage>
        <taxon>Eukaryota</taxon>
        <taxon>Viridiplantae</taxon>
        <taxon>Streptophyta</taxon>
        <taxon>Embryophyta</taxon>
        <taxon>Tracheophyta</taxon>
        <taxon>Spermatophyta</taxon>
        <taxon>Magnoliopsida</taxon>
        <taxon>eudicotyledons</taxon>
        <taxon>Gunneridae</taxon>
        <taxon>Pentapetalae</taxon>
        <taxon>rosids</taxon>
        <taxon>malvids</taxon>
        <taxon>Sapindales</taxon>
        <taxon>Meliaceae</taxon>
        <taxon>Melia</taxon>
    </lineage>
</organism>
<proteinExistence type="predicted"/>
<reference evidence="1 2" key="1">
    <citation type="journal article" date="2023" name="Science">
        <title>Complex scaffold remodeling in plant triterpene biosynthesis.</title>
        <authorList>
            <person name="De La Pena R."/>
            <person name="Hodgson H."/>
            <person name="Liu J.C."/>
            <person name="Stephenson M.J."/>
            <person name="Martin A.C."/>
            <person name="Owen C."/>
            <person name="Harkess A."/>
            <person name="Leebens-Mack J."/>
            <person name="Jimenez L.E."/>
            <person name="Osbourn A."/>
            <person name="Sattely E.S."/>
        </authorList>
    </citation>
    <scope>NUCLEOTIDE SEQUENCE [LARGE SCALE GENOMIC DNA]</scope>
    <source>
        <strain evidence="2">cv. JPN11</strain>
        <tissue evidence="1">Leaf</tissue>
    </source>
</reference>
<accession>A0ACC1XR66</accession>
<sequence length="175" mass="19305">MFRSSVVSLKYGTLSVAVSSSRKAEEIMANFALNHTLMLSLLLVLLVSLLVPLMITAPKSKPNSRESKDKSLKMAVTTTTTEIFGVKIEKNPPQSKISELGVTSWPKWGCPPSKFPWTFTATETMYLLEGKVKVYVDGSEGSFEIGAGDLVVFPKGMKITWDVIEAVNKHYSLEK</sequence>
<dbReference type="Proteomes" id="UP001164539">
    <property type="component" value="Chromosome 8"/>
</dbReference>
<evidence type="ECO:0000313" key="1">
    <source>
        <dbReference type="EMBL" id="KAJ4713921.1"/>
    </source>
</evidence>
<keyword evidence="2" id="KW-1185">Reference proteome</keyword>
<name>A0ACC1XR66_MELAZ</name>